<dbReference type="AlphaFoldDB" id="A0A836CGX8"/>
<proteinExistence type="predicted"/>
<evidence type="ECO:0000313" key="2">
    <source>
        <dbReference type="Proteomes" id="UP000664859"/>
    </source>
</evidence>
<feature type="non-terminal residue" evidence="1">
    <location>
        <position position="1"/>
    </location>
</feature>
<reference evidence="1" key="1">
    <citation type="submission" date="2021-02" db="EMBL/GenBank/DDBJ databases">
        <title>First Annotated Genome of the Yellow-green Alga Tribonema minus.</title>
        <authorList>
            <person name="Mahan K.M."/>
        </authorList>
    </citation>
    <scope>NUCLEOTIDE SEQUENCE</scope>
    <source>
        <strain evidence="1">UTEX B ZZ1240</strain>
    </source>
</reference>
<dbReference type="OrthoDB" id="43541at2759"/>
<protein>
    <submittedName>
        <fullName evidence="1">Uncharacterized protein</fullName>
    </submittedName>
</protein>
<gene>
    <name evidence="1" type="ORF">JKP88DRAFT_185973</name>
</gene>
<evidence type="ECO:0000313" key="1">
    <source>
        <dbReference type="EMBL" id="KAG5183371.1"/>
    </source>
</evidence>
<comment type="caution">
    <text evidence="1">The sequence shown here is derived from an EMBL/GenBank/DDBJ whole genome shotgun (WGS) entry which is preliminary data.</text>
</comment>
<dbReference type="EMBL" id="JAFCMP010000212">
    <property type="protein sequence ID" value="KAG5183371.1"/>
    <property type="molecule type" value="Genomic_DNA"/>
</dbReference>
<accession>A0A836CGX8</accession>
<organism evidence="1 2">
    <name type="scientific">Tribonema minus</name>
    <dbReference type="NCBI Taxonomy" id="303371"/>
    <lineage>
        <taxon>Eukaryota</taxon>
        <taxon>Sar</taxon>
        <taxon>Stramenopiles</taxon>
        <taxon>Ochrophyta</taxon>
        <taxon>PX clade</taxon>
        <taxon>Xanthophyceae</taxon>
        <taxon>Tribonematales</taxon>
        <taxon>Tribonemataceae</taxon>
        <taxon>Tribonema</taxon>
    </lineage>
</organism>
<name>A0A836CGX8_9STRA</name>
<dbReference type="Proteomes" id="UP000664859">
    <property type="component" value="Unassembled WGS sequence"/>
</dbReference>
<sequence>MPDDGAAIIDRMLGAIVYQRSFRVAFTGTSVTAGHDNLESQSYPMQFESIMAPIFEHSGVNFTATNSAMGNNDIVPYLWCLEAHVGIDPDI</sequence>
<keyword evidence="2" id="KW-1185">Reference proteome</keyword>